<dbReference type="PANTHER" id="PTHR30486">
    <property type="entry name" value="TWITCHING MOTILITY PROTEIN PILT"/>
    <property type="match status" value="1"/>
</dbReference>
<dbReference type="GO" id="GO:0016887">
    <property type="term" value="F:ATP hydrolysis activity"/>
    <property type="evidence" value="ECO:0007669"/>
    <property type="project" value="InterPro"/>
</dbReference>
<dbReference type="InterPro" id="IPR006321">
    <property type="entry name" value="PilT/PilU"/>
</dbReference>
<dbReference type="InterPro" id="IPR003593">
    <property type="entry name" value="AAA+_ATPase"/>
</dbReference>
<accession>A0A239TBS7</accession>
<evidence type="ECO:0000313" key="3">
    <source>
        <dbReference type="EMBL" id="SNU95036.1"/>
    </source>
</evidence>
<reference evidence="3 4" key="1">
    <citation type="submission" date="2017-06" db="EMBL/GenBank/DDBJ databases">
        <authorList>
            <consortium name="Pathogen Informatics"/>
        </authorList>
    </citation>
    <scope>NUCLEOTIDE SEQUENCE [LARGE SCALE GENOMIC DNA]</scope>
    <source>
        <strain evidence="3 4">NCTC10570</strain>
    </source>
</reference>
<dbReference type="RefSeq" id="WP_027890555.1">
    <property type="nucleotide sequence ID" value="NZ_LT906446.1"/>
</dbReference>
<dbReference type="SMART" id="SM00382">
    <property type="entry name" value="AAA"/>
    <property type="match status" value="1"/>
</dbReference>
<dbReference type="InterPro" id="IPR027417">
    <property type="entry name" value="P-loop_NTPase"/>
</dbReference>
<dbReference type="GO" id="GO:0005524">
    <property type="term" value="F:ATP binding"/>
    <property type="evidence" value="ECO:0007669"/>
    <property type="project" value="InterPro"/>
</dbReference>
<dbReference type="NCBIfam" id="TIGR01420">
    <property type="entry name" value="pilT_fam"/>
    <property type="match status" value="1"/>
</dbReference>
<sequence length="338" mass="38570">MEYISLGKFKQILEKAMMIKASDIHISADSAVYFRRKNKLEMDCEYSFSKDEIIELLKQLLKASQQEILLKNHTLDCAYTYNQRRFRLNIFKAMGKFNLAIRLINKDILNIDTFVRSDVLKKQLQKNHGLILICGATGTGKSTTLAAMIDYVNKSIVKHIITLEDPIEYVFENRKSLIQQREFNEDFYDFSQAVKMALRQDPDILMIGEIRDTATMKAALEAAETGHLVLGTLHAGSAIEAVMRMESFFMQNEQNGICTQIAQSLNCIVVQQLLEAVDGELICCMEILLALPAVKNIIRQGQNQQLISQMQLNKQNGMQTMQDGMNYLLEHKIIKMGK</sequence>
<evidence type="ECO:0000256" key="1">
    <source>
        <dbReference type="ARBA" id="ARBA00006611"/>
    </source>
</evidence>
<dbReference type="Pfam" id="PF00437">
    <property type="entry name" value="T2SSE"/>
    <property type="match status" value="1"/>
</dbReference>
<dbReference type="Gene3D" id="3.40.50.300">
    <property type="entry name" value="P-loop containing nucleotide triphosphate hydrolases"/>
    <property type="match status" value="1"/>
</dbReference>
<dbReference type="GeneID" id="78506335"/>
<organism evidence="3 4">
    <name type="scientific">Megamonas hypermegale</name>
    <dbReference type="NCBI Taxonomy" id="158847"/>
    <lineage>
        <taxon>Bacteria</taxon>
        <taxon>Bacillati</taxon>
        <taxon>Bacillota</taxon>
        <taxon>Negativicutes</taxon>
        <taxon>Selenomonadales</taxon>
        <taxon>Selenomonadaceae</taxon>
        <taxon>Megamonas</taxon>
    </lineage>
</organism>
<dbReference type="EMBL" id="LT906446">
    <property type="protein sequence ID" value="SNU95036.1"/>
    <property type="molecule type" value="Genomic_DNA"/>
</dbReference>
<name>A0A239TBS7_9FIRM</name>
<feature type="domain" description="Bacterial type II secretion system protein E" evidence="2">
    <location>
        <begin position="198"/>
        <end position="212"/>
    </location>
</feature>
<dbReference type="Gene3D" id="3.30.450.90">
    <property type="match status" value="1"/>
</dbReference>
<dbReference type="InterPro" id="IPR001482">
    <property type="entry name" value="T2SS/T4SS_dom"/>
</dbReference>
<dbReference type="PROSITE" id="PS00662">
    <property type="entry name" value="T2SP_E"/>
    <property type="match status" value="1"/>
</dbReference>
<gene>
    <name evidence="3" type="primary">yggR</name>
    <name evidence="3" type="ORF">SAMEA4364220_00298</name>
</gene>
<dbReference type="PANTHER" id="PTHR30486:SF6">
    <property type="entry name" value="TYPE IV PILUS RETRACTATION ATPASE PILT"/>
    <property type="match status" value="1"/>
</dbReference>
<proteinExistence type="inferred from homology"/>
<dbReference type="AlphaFoldDB" id="A0A239TBS7"/>
<comment type="similarity">
    <text evidence="1">Belongs to the GSP E family.</text>
</comment>
<keyword evidence="4" id="KW-1185">Reference proteome</keyword>
<evidence type="ECO:0000313" key="4">
    <source>
        <dbReference type="Proteomes" id="UP000215383"/>
    </source>
</evidence>
<dbReference type="Proteomes" id="UP000215383">
    <property type="component" value="Chromosome 1"/>
</dbReference>
<dbReference type="InterPro" id="IPR050921">
    <property type="entry name" value="T4SS_GSP_E_ATPase"/>
</dbReference>
<evidence type="ECO:0000259" key="2">
    <source>
        <dbReference type="PROSITE" id="PS00662"/>
    </source>
</evidence>
<protein>
    <submittedName>
        <fullName evidence="3">Type II secretory pathway, ATPase PulE/Tfp pilus assembly pathway, ATPase PilB</fullName>
    </submittedName>
</protein>
<dbReference type="SUPFAM" id="SSF52540">
    <property type="entry name" value="P-loop containing nucleoside triphosphate hydrolases"/>
    <property type="match status" value="1"/>
</dbReference>
<dbReference type="eggNOG" id="COG2805">
    <property type="taxonomic scope" value="Bacteria"/>
</dbReference>